<dbReference type="RefSeq" id="WP_407349491.1">
    <property type="nucleotide sequence ID" value="NZ_CP136864.1"/>
</dbReference>
<dbReference type="Proteomes" id="UP001626537">
    <property type="component" value="Chromosome"/>
</dbReference>
<feature type="transmembrane region" description="Helical" evidence="1">
    <location>
        <begin position="12"/>
        <end position="35"/>
    </location>
</feature>
<keyword evidence="1" id="KW-1133">Transmembrane helix</keyword>
<evidence type="ECO:0000313" key="2">
    <source>
        <dbReference type="EMBL" id="WOJ94857.1"/>
    </source>
</evidence>
<name>A0ABZ0I5S3_9GAMM</name>
<reference evidence="2 3" key="1">
    <citation type="submission" date="2023-10" db="EMBL/GenBank/DDBJ databases">
        <title>Two novel species belonging to the OM43/NOR5 clade.</title>
        <authorList>
            <person name="Park M."/>
        </authorList>
    </citation>
    <scope>NUCLEOTIDE SEQUENCE [LARGE SCALE GENOMIC DNA]</scope>
    <source>
        <strain evidence="2 3">IMCC43200</strain>
    </source>
</reference>
<sequence>MAKSFGFDSFLVRWLAALVLVFGTYNPTAFSYVGWLMSENFSFGPLPALLGVALLIAWLVYLRATFNSLGWLGITLGAALFGCMIWLFIDLGLLSTEATGALTWLALLLVSLLLAAGMSWSHIRRRLSGQLDVDDVED</sequence>
<accession>A0ABZ0I5S3</accession>
<keyword evidence="1" id="KW-0812">Transmembrane</keyword>
<gene>
    <name evidence="2" type="ORF">R0135_06725</name>
</gene>
<protein>
    <submittedName>
        <fullName evidence="2">DUF6524 family protein</fullName>
    </submittedName>
</protein>
<evidence type="ECO:0000313" key="3">
    <source>
        <dbReference type="Proteomes" id="UP001626537"/>
    </source>
</evidence>
<feature type="transmembrane region" description="Helical" evidence="1">
    <location>
        <begin position="41"/>
        <end position="62"/>
    </location>
</feature>
<evidence type="ECO:0000256" key="1">
    <source>
        <dbReference type="SAM" id="Phobius"/>
    </source>
</evidence>
<organism evidence="2 3">
    <name type="scientific">Congregibacter variabilis</name>
    <dbReference type="NCBI Taxonomy" id="3081200"/>
    <lineage>
        <taxon>Bacteria</taxon>
        <taxon>Pseudomonadati</taxon>
        <taxon>Pseudomonadota</taxon>
        <taxon>Gammaproteobacteria</taxon>
        <taxon>Cellvibrionales</taxon>
        <taxon>Halieaceae</taxon>
        <taxon>Congregibacter</taxon>
    </lineage>
</organism>
<feature type="transmembrane region" description="Helical" evidence="1">
    <location>
        <begin position="101"/>
        <end position="120"/>
    </location>
</feature>
<dbReference type="Pfam" id="PF20134">
    <property type="entry name" value="DUF6524"/>
    <property type="match status" value="1"/>
</dbReference>
<dbReference type="InterPro" id="IPR045387">
    <property type="entry name" value="DUF6524"/>
</dbReference>
<feature type="transmembrane region" description="Helical" evidence="1">
    <location>
        <begin position="69"/>
        <end position="89"/>
    </location>
</feature>
<keyword evidence="1" id="KW-0472">Membrane</keyword>
<keyword evidence="3" id="KW-1185">Reference proteome</keyword>
<dbReference type="EMBL" id="CP136864">
    <property type="protein sequence ID" value="WOJ94857.1"/>
    <property type="molecule type" value="Genomic_DNA"/>
</dbReference>
<proteinExistence type="predicted"/>